<protein>
    <submittedName>
        <fullName evidence="4">Membrane protein DedA with SNARE-associated domain</fullName>
    </submittedName>
</protein>
<dbReference type="RefSeq" id="WP_132770595.1">
    <property type="nucleotide sequence ID" value="NZ_SMAB01000028.1"/>
</dbReference>
<dbReference type="Proteomes" id="UP000295788">
    <property type="component" value="Unassembled WGS sequence"/>
</dbReference>
<dbReference type="GO" id="GO:0005886">
    <property type="term" value="C:plasma membrane"/>
    <property type="evidence" value="ECO:0007669"/>
    <property type="project" value="TreeGrafter"/>
</dbReference>
<evidence type="ECO:0000313" key="5">
    <source>
        <dbReference type="Proteomes" id="UP000295788"/>
    </source>
</evidence>
<keyword evidence="2" id="KW-0472">Membrane</keyword>
<keyword evidence="5" id="KW-1185">Reference proteome</keyword>
<evidence type="ECO:0000259" key="3">
    <source>
        <dbReference type="Pfam" id="PF09335"/>
    </source>
</evidence>
<feature type="transmembrane region" description="Helical" evidence="2">
    <location>
        <begin position="50"/>
        <end position="72"/>
    </location>
</feature>
<keyword evidence="2" id="KW-0812">Transmembrane</keyword>
<dbReference type="Pfam" id="PF09335">
    <property type="entry name" value="VTT_dom"/>
    <property type="match status" value="1"/>
</dbReference>
<evidence type="ECO:0000256" key="2">
    <source>
        <dbReference type="SAM" id="Phobius"/>
    </source>
</evidence>
<accession>A0A4R3K6N3</accession>
<proteinExistence type="inferred from homology"/>
<keyword evidence="2" id="KW-1133">Transmembrane helix</keyword>
<dbReference type="AlphaFoldDB" id="A0A4R3K6N3"/>
<dbReference type="PANTHER" id="PTHR42709">
    <property type="entry name" value="ALKALINE PHOSPHATASE LIKE PROTEIN"/>
    <property type="match status" value="1"/>
</dbReference>
<evidence type="ECO:0000313" key="4">
    <source>
        <dbReference type="EMBL" id="TCS78361.1"/>
    </source>
</evidence>
<gene>
    <name evidence="4" type="ORF">EDD72_1289</name>
</gene>
<sequence length="206" mass="23677">MRDTILHIIANYGYIGIFVSLILGIVGLPIPDETIMMLAGYLITKEHLNYFLTILVAFSGSMIGMTVSFIIGKRLGLPFLEKHGAKIRVTPERLKHVEKFFNRFGKYTVSIGYYIAGVRHFSAIFAGISNWSYGTFALYAFPGGLVWVLVFVNLGYFLGEHWHHFYKIIHHYMRIALFIVIIGAILWGYFIYKKKKKRLCKVKIKS</sequence>
<dbReference type="OrthoDB" id="9813426at2"/>
<comment type="caution">
    <text evidence="4">The sequence shown here is derived from an EMBL/GenBank/DDBJ whole genome shotgun (WGS) entry which is preliminary data.</text>
</comment>
<feature type="transmembrane region" description="Helical" evidence="2">
    <location>
        <begin position="12"/>
        <end position="30"/>
    </location>
</feature>
<dbReference type="InterPro" id="IPR051311">
    <property type="entry name" value="DedA_domain"/>
</dbReference>
<organism evidence="4 5">
    <name type="scientific">Tepidibacillus fermentans</name>
    <dbReference type="NCBI Taxonomy" id="1281767"/>
    <lineage>
        <taxon>Bacteria</taxon>
        <taxon>Bacillati</taxon>
        <taxon>Bacillota</taxon>
        <taxon>Bacilli</taxon>
        <taxon>Bacillales</taxon>
        <taxon>Bacillaceae</taxon>
        <taxon>Tepidibacillus</taxon>
    </lineage>
</organism>
<name>A0A4R3K6N3_9BACI</name>
<feature type="transmembrane region" description="Helical" evidence="2">
    <location>
        <begin position="136"/>
        <end position="159"/>
    </location>
</feature>
<dbReference type="EMBL" id="SMAB01000028">
    <property type="protein sequence ID" value="TCS78361.1"/>
    <property type="molecule type" value="Genomic_DNA"/>
</dbReference>
<feature type="domain" description="VTT" evidence="3">
    <location>
        <begin position="30"/>
        <end position="156"/>
    </location>
</feature>
<reference evidence="4 5" key="1">
    <citation type="submission" date="2019-03" db="EMBL/GenBank/DDBJ databases">
        <title>Genomic Encyclopedia of Type Strains, Phase IV (KMG-IV): sequencing the most valuable type-strain genomes for metagenomic binning, comparative biology and taxonomic classification.</title>
        <authorList>
            <person name="Goeker M."/>
        </authorList>
    </citation>
    <scope>NUCLEOTIDE SEQUENCE [LARGE SCALE GENOMIC DNA]</scope>
    <source>
        <strain evidence="4 5">DSM 23802</strain>
    </source>
</reference>
<dbReference type="PANTHER" id="PTHR42709:SF9">
    <property type="entry name" value="ALKALINE PHOSPHATASE LIKE PROTEIN"/>
    <property type="match status" value="1"/>
</dbReference>
<comment type="similarity">
    <text evidence="1">Belongs to the DedA family.</text>
</comment>
<dbReference type="InterPro" id="IPR032816">
    <property type="entry name" value="VTT_dom"/>
</dbReference>
<feature type="transmembrane region" description="Helical" evidence="2">
    <location>
        <begin position="171"/>
        <end position="192"/>
    </location>
</feature>
<evidence type="ECO:0000256" key="1">
    <source>
        <dbReference type="ARBA" id="ARBA00010792"/>
    </source>
</evidence>